<sequence length="57" mass="6117">MPDMLIGDPNAERTIQVLALHQDEFDAFVPTPEQQAAIAAGDLIIGLIRYATAPPAE</sequence>
<reference evidence="1" key="1">
    <citation type="submission" date="2024-10" db="EMBL/GenBank/DDBJ databases">
        <title>Genetic diversity among independent isolates of the Dolichocephalovirinae subfamily.</title>
        <authorList>
            <person name="Ely B."/>
            <person name="Thomas Q."/>
            <person name="Mohammadi T."/>
        </authorList>
    </citation>
    <scope>NUCLEOTIDE SEQUENCE</scope>
</reference>
<accession>A0AB74UKB4</accession>
<proteinExistence type="predicted"/>
<protein>
    <submittedName>
        <fullName evidence="1">Uncharacterized protein</fullName>
    </submittedName>
</protein>
<dbReference type="EMBL" id="PQ287320">
    <property type="protein sequence ID" value="XHV10520.1"/>
    <property type="molecule type" value="Genomic_DNA"/>
</dbReference>
<organism evidence="1">
    <name type="scientific">Caulobacter phage BL57</name>
    <dbReference type="NCBI Taxonomy" id="3348355"/>
    <lineage>
        <taxon>Viruses</taxon>
    </lineage>
</organism>
<gene>
    <name evidence="1" type="ORF">BL57_048</name>
</gene>
<evidence type="ECO:0000313" key="1">
    <source>
        <dbReference type="EMBL" id="XHV10520.1"/>
    </source>
</evidence>
<name>A0AB74UKB4_9VIRU</name>